<evidence type="ECO:0000313" key="1">
    <source>
        <dbReference type="EMBL" id="MBX67602.1"/>
    </source>
</evidence>
<dbReference type="AlphaFoldDB" id="A0A2P2QKU0"/>
<proteinExistence type="predicted"/>
<sequence length="38" mass="4382">MCVCAIWSPFASCLSMMRRKFLIWPSNFVHYGCPVSVN</sequence>
<organism evidence="1">
    <name type="scientific">Rhizophora mucronata</name>
    <name type="common">Asiatic mangrove</name>
    <dbReference type="NCBI Taxonomy" id="61149"/>
    <lineage>
        <taxon>Eukaryota</taxon>
        <taxon>Viridiplantae</taxon>
        <taxon>Streptophyta</taxon>
        <taxon>Embryophyta</taxon>
        <taxon>Tracheophyta</taxon>
        <taxon>Spermatophyta</taxon>
        <taxon>Magnoliopsida</taxon>
        <taxon>eudicotyledons</taxon>
        <taxon>Gunneridae</taxon>
        <taxon>Pentapetalae</taxon>
        <taxon>rosids</taxon>
        <taxon>fabids</taxon>
        <taxon>Malpighiales</taxon>
        <taxon>Rhizophoraceae</taxon>
        <taxon>Rhizophora</taxon>
    </lineage>
</organism>
<protein>
    <submittedName>
        <fullName evidence="1">Uncharacterized protein</fullName>
    </submittedName>
</protein>
<name>A0A2P2QKU0_RHIMU</name>
<reference evidence="1" key="1">
    <citation type="submission" date="2018-02" db="EMBL/GenBank/DDBJ databases">
        <title>Rhizophora mucronata_Transcriptome.</title>
        <authorList>
            <person name="Meera S.P."/>
            <person name="Sreeshan A."/>
            <person name="Augustine A."/>
        </authorList>
    </citation>
    <scope>NUCLEOTIDE SEQUENCE</scope>
    <source>
        <tissue evidence="1">Leaf</tissue>
    </source>
</reference>
<accession>A0A2P2QKU0</accession>
<dbReference type="EMBL" id="GGEC01087118">
    <property type="protein sequence ID" value="MBX67602.1"/>
    <property type="molecule type" value="Transcribed_RNA"/>
</dbReference>